<protein>
    <submittedName>
        <fullName evidence="1">Uncharacterized protein</fullName>
    </submittedName>
</protein>
<name>A0A6C0LFQ5_9ZZZZ</name>
<evidence type="ECO:0000313" key="1">
    <source>
        <dbReference type="EMBL" id="QHU29383.1"/>
    </source>
</evidence>
<reference evidence="1" key="1">
    <citation type="journal article" date="2020" name="Nature">
        <title>Giant virus diversity and host interactions through global metagenomics.</title>
        <authorList>
            <person name="Schulz F."/>
            <person name="Roux S."/>
            <person name="Paez-Espino D."/>
            <person name="Jungbluth S."/>
            <person name="Walsh D.A."/>
            <person name="Denef V.J."/>
            <person name="McMahon K.D."/>
            <person name="Konstantinidis K.T."/>
            <person name="Eloe-Fadrosh E.A."/>
            <person name="Kyrpides N.C."/>
            <person name="Woyke T."/>
        </authorList>
    </citation>
    <scope>NUCLEOTIDE SEQUENCE</scope>
    <source>
        <strain evidence="1">GVMAG-M-3300027804-47</strain>
    </source>
</reference>
<organism evidence="1">
    <name type="scientific">viral metagenome</name>
    <dbReference type="NCBI Taxonomy" id="1070528"/>
    <lineage>
        <taxon>unclassified sequences</taxon>
        <taxon>metagenomes</taxon>
        <taxon>organismal metagenomes</taxon>
    </lineage>
</organism>
<sequence length="147" mass="17530">MNADADTVNTGDNIVDDIINQGRVEPTEEELESFKNLVNDWFKYDDQIRKLKIAMKERKNYQRVLNNKIEEFMFNFKYNDLNTQHGRIKTNMKECVVPIKMNDIKTKIIQYKELSGEELLKRIFEEDRQTVMKKNIKRIIPKVSLTI</sequence>
<proteinExistence type="predicted"/>
<dbReference type="AlphaFoldDB" id="A0A6C0LFQ5"/>
<dbReference type="EMBL" id="MN740487">
    <property type="protein sequence ID" value="QHU29383.1"/>
    <property type="molecule type" value="Genomic_DNA"/>
</dbReference>
<accession>A0A6C0LFQ5</accession>